<feature type="compositionally biased region" description="Basic residues" evidence="1">
    <location>
        <begin position="14"/>
        <end position="24"/>
    </location>
</feature>
<dbReference type="PROSITE" id="PS50995">
    <property type="entry name" value="HTH_MARR_2"/>
    <property type="match status" value="1"/>
</dbReference>
<name>A0A6P0GNI1_9ACTN</name>
<dbReference type="SUPFAM" id="SSF46785">
    <property type="entry name" value="Winged helix' DNA-binding domain"/>
    <property type="match status" value="1"/>
</dbReference>
<evidence type="ECO:0000256" key="1">
    <source>
        <dbReference type="SAM" id="MobiDB-lite"/>
    </source>
</evidence>
<reference evidence="3 4" key="1">
    <citation type="submission" date="2019-12" db="EMBL/GenBank/DDBJ databases">
        <title>WGS of CPCC 203550 I12A-02606.</title>
        <authorList>
            <person name="Jiang Z."/>
        </authorList>
    </citation>
    <scope>NUCLEOTIDE SEQUENCE [LARGE SCALE GENOMIC DNA]</scope>
    <source>
        <strain evidence="3 4">I12A-02606</strain>
    </source>
</reference>
<evidence type="ECO:0000259" key="2">
    <source>
        <dbReference type="PROSITE" id="PS50995"/>
    </source>
</evidence>
<dbReference type="GO" id="GO:0003700">
    <property type="term" value="F:DNA-binding transcription factor activity"/>
    <property type="evidence" value="ECO:0007669"/>
    <property type="project" value="InterPro"/>
</dbReference>
<proteinExistence type="predicted"/>
<dbReference type="InterPro" id="IPR036390">
    <property type="entry name" value="WH_DNA-bd_sf"/>
</dbReference>
<dbReference type="PANTHER" id="PTHR33164">
    <property type="entry name" value="TRANSCRIPTIONAL REGULATOR, MARR FAMILY"/>
    <property type="match status" value="1"/>
</dbReference>
<dbReference type="InterPro" id="IPR039422">
    <property type="entry name" value="MarR/SlyA-like"/>
</dbReference>
<sequence length="165" mass="18487">MQADDAWADENGGGRRRRVRRHRPSIHDGPPSVLYTVKQVELAARHHLDEVLRPAGITALQYTALTVLQRRSGLTLTELAGNSFVKVQSMADLLRPLHDRELICRQADPSHGRRQLISLTAAGRELIDEYGGRVKAVEQQMLEPLSEEEAVQLRRLLALCRTALA</sequence>
<organism evidence="3 4">
    <name type="scientific">Geodermatophilus normandii</name>
    <dbReference type="NCBI Taxonomy" id="1137989"/>
    <lineage>
        <taxon>Bacteria</taxon>
        <taxon>Bacillati</taxon>
        <taxon>Actinomycetota</taxon>
        <taxon>Actinomycetes</taxon>
        <taxon>Geodermatophilales</taxon>
        <taxon>Geodermatophilaceae</taxon>
        <taxon>Geodermatophilus</taxon>
    </lineage>
</organism>
<dbReference type="GO" id="GO:0006950">
    <property type="term" value="P:response to stress"/>
    <property type="evidence" value="ECO:0007669"/>
    <property type="project" value="TreeGrafter"/>
</dbReference>
<evidence type="ECO:0000313" key="4">
    <source>
        <dbReference type="Proteomes" id="UP000471126"/>
    </source>
</evidence>
<feature type="region of interest" description="Disordered" evidence="1">
    <location>
        <begin position="1"/>
        <end position="30"/>
    </location>
</feature>
<dbReference type="InterPro" id="IPR000835">
    <property type="entry name" value="HTH_MarR-typ"/>
</dbReference>
<evidence type="ECO:0000313" key="3">
    <source>
        <dbReference type="EMBL" id="NEM08909.1"/>
    </source>
</evidence>
<protein>
    <submittedName>
        <fullName evidence="3">Winged helix-turn-helix transcriptional regulator</fullName>
    </submittedName>
</protein>
<dbReference type="InterPro" id="IPR036388">
    <property type="entry name" value="WH-like_DNA-bd_sf"/>
</dbReference>
<comment type="caution">
    <text evidence="3">The sequence shown here is derived from an EMBL/GenBank/DDBJ whole genome shotgun (WGS) entry which is preliminary data.</text>
</comment>
<dbReference type="PANTHER" id="PTHR33164:SF43">
    <property type="entry name" value="HTH-TYPE TRANSCRIPTIONAL REPRESSOR YETL"/>
    <property type="match status" value="1"/>
</dbReference>
<gene>
    <name evidence="3" type="ORF">GCU54_23405</name>
</gene>
<dbReference type="SMART" id="SM00347">
    <property type="entry name" value="HTH_MARR"/>
    <property type="match status" value="1"/>
</dbReference>
<dbReference type="Proteomes" id="UP000471126">
    <property type="component" value="Unassembled WGS sequence"/>
</dbReference>
<dbReference type="Gene3D" id="1.10.10.10">
    <property type="entry name" value="Winged helix-like DNA-binding domain superfamily/Winged helix DNA-binding domain"/>
    <property type="match status" value="1"/>
</dbReference>
<dbReference type="EMBL" id="JAAGWE010000048">
    <property type="protein sequence ID" value="NEM08909.1"/>
    <property type="molecule type" value="Genomic_DNA"/>
</dbReference>
<feature type="domain" description="HTH marR-type" evidence="2">
    <location>
        <begin position="30"/>
        <end position="162"/>
    </location>
</feature>
<accession>A0A6P0GNI1</accession>
<dbReference type="AlphaFoldDB" id="A0A6P0GNI1"/>